<name>A0A225AAF7_TALAT</name>
<keyword evidence="2" id="KW-0274">FAD</keyword>
<evidence type="ECO:0000256" key="4">
    <source>
        <dbReference type="SAM" id="MobiDB-lite"/>
    </source>
</evidence>
<dbReference type="InterPro" id="IPR036188">
    <property type="entry name" value="FAD/NAD-bd_sf"/>
</dbReference>
<organism evidence="6 7">
    <name type="scientific">Talaromyces atroroseus</name>
    <dbReference type="NCBI Taxonomy" id="1441469"/>
    <lineage>
        <taxon>Eukaryota</taxon>
        <taxon>Fungi</taxon>
        <taxon>Dikarya</taxon>
        <taxon>Ascomycota</taxon>
        <taxon>Pezizomycotina</taxon>
        <taxon>Eurotiomycetes</taxon>
        <taxon>Eurotiomycetidae</taxon>
        <taxon>Eurotiales</taxon>
        <taxon>Trichocomaceae</taxon>
        <taxon>Talaromyces</taxon>
        <taxon>Talaromyces sect. Trachyspermi</taxon>
    </lineage>
</organism>
<feature type="compositionally biased region" description="Polar residues" evidence="4">
    <location>
        <begin position="579"/>
        <end position="588"/>
    </location>
</feature>
<protein>
    <recommendedName>
        <fullName evidence="8">FAD/NAD(P)-binding domain-containing protein</fullName>
    </recommendedName>
</protein>
<dbReference type="EMBL" id="LFMY01000010">
    <property type="protein sequence ID" value="OKL57961.1"/>
    <property type="molecule type" value="Genomic_DNA"/>
</dbReference>
<keyword evidence="7" id="KW-1185">Reference proteome</keyword>
<dbReference type="STRING" id="1441469.A0A225AAF7"/>
<keyword evidence="5" id="KW-0812">Transmembrane</keyword>
<evidence type="ECO:0000313" key="6">
    <source>
        <dbReference type="EMBL" id="OKL57961.1"/>
    </source>
</evidence>
<keyword evidence="3" id="KW-0560">Oxidoreductase</keyword>
<dbReference type="GeneID" id="31006516"/>
<comment type="caution">
    <text evidence="6">The sequence shown here is derived from an EMBL/GenBank/DDBJ whole genome shotgun (WGS) entry which is preliminary data.</text>
</comment>
<dbReference type="PANTHER" id="PTHR23023">
    <property type="entry name" value="DIMETHYLANILINE MONOOXYGENASE"/>
    <property type="match status" value="1"/>
</dbReference>
<dbReference type="Pfam" id="PF13738">
    <property type="entry name" value="Pyr_redox_3"/>
    <property type="match status" value="1"/>
</dbReference>
<sequence length="588" mass="66355">MKDKESYDVVIIGAGWYGLIAATTYLRLAPETNLLIVDNGNSIGGVWSKERIYPNLFAQVGHGLFEYSFYPMKKKGLTPDRYISGNTIHEYLNSFAQDYDLMRRIRLNTTVENVEKMAGGGWRLDILKEKPLWATKLIVASGVSSKPYIPTWPMEGFTKPIIHSAQIGTSLDALHDPSVKQVTVLGAAKSAYDTVFLLLKAGKQVDWIIRDKGSGPLAIMPPRLFGIFNTVDVMGTRALAAFSPAILNTRGAWYQLLHKNFLGRFVTMKFWSIVTMAAEYQAGYYKSPNAEKLRPIPKGYGVFWANSGLGLASVPDFWKTFHAGGATVHRTEIKSYSDGNKVNLVNGTSLPTDYVILCTGWTDALEPFKQDLRAQFDLPSNEDFKSKWQKLDIQAEEIVEKALPLLINTPDTFVPSASQRRPWRLYRRLVSSRMAAEGDRSIFFPGQIHSVYTPLVAEMQALWGVSFLLGQLELPSQEEMEEEIAVWNAWTRKRYLEQGRKHAYSIYDYLAYVDTLARDLGINTNRKCNPIAEMFSTYVPSDYNGLIDEYLYVLEKNKANKFKDEVKTNDHANGKANGEANSHINGYY</sequence>
<dbReference type="AlphaFoldDB" id="A0A225AAF7"/>
<keyword evidence="1" id="KW-0285">Flavoprotein</keyword>
<evidence type="ECO:0000256" key="1">
    <source>
        <dbReference type="ARBA" id="ARBA00022630"/>
    </source>
</evidence>
<dbReference type="InterPro" id="IPR050346">
    <property type="entry name" value="FMO-like"/>
</dbReference>
<dbReference type="SUPFAM" id="SSF51905">
    <property type="entry name" value="FAD/NAD(P)-binding domain"/>
    <property type="match status" value="2"/>
</dbReference>
<proteinExistence type="predicted"/>
<evidence type="ECO:0000256" key="2">
    <source>
        <dbReference type="ARBA" id="ARBA00022827"/>
    </source>
</evidence>
<evidence type="ECO:0008006" key="8">
    <source>
        <dbReference type="Google" id="ProtNLM"/>
    </source>
</evidence>
<feature type="region of interest" description="Disordered" evidence="4">
    <location>
        <begin position="568"/>
        <end position="588"/>
    </location>
</feature>
<dbReference type="RefSeq" id="XP_020118082.1">
    <property type="nucleotide sequence ID" value="XM_020269073.1"/>
</dbReference>
<gene>
    <name evidence="6" type="ORF">UA08_06761</name>
</gene>
<keyword evidence="5" id="KW-1133">Transmembrane helix</keyword>
<keyword evidence="5" id="KW-0472">Membrane</keyword>
<dbReference type="Gene3D" id="3.50.50.60">
    <property type="entry name" value="FAD/NAD(P)-binding domain"/>
    <property type="match status" value="2"/>
</dbReference>
<reference evidence="6 7" key="1">
    <citation type="submission" date="2015-06" db="EMBL/GenBank/DDBJ databases">
        <title>Talaromyces atroroseus IBT 11181 draft genome.</title>
        <authorList>
            <person name="Rasmussen K.B."/>
            <person name="Rasmussen S."/>
            <person name="Petersen B."/>
            <person name="Sicheritz-Ponten T."/>
            <person name="Mortensen U.H."/>
            <person name="Thrane U."/>
        </authorList>
    </citation>
    <scope>NUCLEOTIDE SEQUENCE [LARGE SCALE GENOMIC DNA]</scope>
    <source>
        <strain evidence="6 7">IBT 11181</strain>
    </source>
</reference>
<evidence type="ECO:0000256" key="5">
    <source>
        <dbReference type="SAM" id="Phobius"/>
    </source>
</evidence>
<dbReference type="GO" id="GO:0016491">
    <property type="term" value="F:oxidoreductase activity"/>
    <property type="evidence" value="ECO:0007669"/>
    <property type="project" value="UniProtKB-KW"/>
</dbReference>
<feature type="transmembrane region" description="Helical" evidence="5">
    <location>
        <begin position="7"/>
        <end position="26"/>
    </location>
</feature>
<evidence type="ECO:0000313" key="7">
    <source>
        <dbReference type="Proteomes" id="UP000214365"/>
    </source>
</evidence>
<dbReference type="OrthoDB" id="2915840at2759"/>
<dbReference type="SMR" id="A0A225AAF7"/>
<accession>A0A225AAF7</accession>
<evidence type="ECO:0000256" key="3">
    <source>
        <dbReference type="ARBA" id="ARBA00023002"/>
    </source>
</evidence>
<dbReference type="Proteomes" id="UP000214365">
    <property type="component" value="Unassembled WGS sequence"/>
</dbReference>